<keyword evidence="2" id="KW-0472">Membrane</keyword>
<feature type="coiled-coil region" evidence="1">
    <location>
        <begin position="393"/>
        <end position="420"/>
    </location>
</feature>
<evidence type="ECO:0000313" key="5">
    <source>
        <dbReference type="Proteomes" id="UP000001401"/>
    </source>
</evidence>
<gene>
    <name evidence="4" type="ordered locus">Bcell_1458</name>
</gene>
<feature type="coiled-coil region" evidence="1">
    <location>
        <begin position="184"/>
        <end position="242"/>
    </location>
</feature>
<dbReference type="AlphaFoldDB" id="E6TUG5"/>
<dbReference type="eggNOG" id="COG4717">
    <property type="taxonomic scope" value="Bacteria"/>
</dbReference>
<keyword evidence="1" id="KW-0175">Coiled coil</keyword>
<dbReference type="InterPro" id="IPR038734">
    <property type="entry name" value="YhaN_AAA"/>
</dbReference>
<protein>
    <recommendedName>
        <fullName evidence="3">YhaN AAA domain-containing protein</fullName>
    </recommendedName>
</protein>
<dbReference type="KEGG" id="bco:Bcell_1458"/>
<dbReference type="RefSeq" id="WP_013488058.1">
    <property type="nucleotide sequence ID" value="NC_014829.1"/>
</dbReference>
<feature type="domain" description="YhaN AAA" evidence="3">
    <location>
        <begin position="2"/>
        <end position="201"/>
    </location>
</feature>
<feature type="transmembrane region" description="Helical" evidence="2">
    <location>
        <begin position="496"/>
        <end position="516"/>
    </location>
</feature>
<proteinExistence type="predicted"/>
<feature type="coiled-coil region" evidence="1">
    <location>
        <begin position="638"/>
        <end position="708"/>
    </location>
</feature>
<evidence type="ECO:0000313" key="4">
    <source>
        <dbReference type="EMBL" id="ADU29721.1"/>
    </source>
</evidence>
<dbReference type="HOGENOM" id="CLU_006135_1_0_9"/>
<accession>E6TUG5</accession>
<sequence>MMRLLKVHIYGYGKWIDQEWSFTRDGIQIIQGNNESGKSTFMAFIFAIFYGFPKKGEKQYIPLSVNAYGGTVTAHTEQFGTVVIERVKGRLVKGDVTVYFSDGSLGGEQELREILQDIDEKTFKGIFHFDLDSLNSLGMMNADNLNQYLYDAGLSGSRSLAEIEKQTATQMDELFKPRGKKTEMNVIAKQLEVKERELTKWEERVSEYEHLKSNVTLLEQRITDLKSEQKTYIDQIKEKEKQKTLKELATSWKEKQIQLEQLVHVKSFPANGIERLNALNEKLIETKSELKDVQVKEELLYSELQKLKPVASWNESKQDLDELKLEEKLYYERLIEIENGEKMATKVKEDMEKVSEEIRKEGPIHLDNIIVNANMKSEFELLKQEVDVHNWNQKRLKSELIQLEEHIKQLSTELSSIESEMLTEDQVKDIENKMNKGKEKNGGNNNEALTSQHNFIINHYHSVVKSEKTQQFVFFIITLFLAASSIVMFIMNEWGIAFLVSLFTVVLFSVFIWKIVSVKKILKSIEKEKKDYQQKLMENEFDEDDESTFMLNKWHDILHEHSEKKKQYLLCENKMNDIRERLLKVEKDLQLYEGKLESNHDSIHAWCEKYGLPSNIHYNNMRSFIDMCEAFLSYRNKYNEIIENNIKLKKKCMQFEEKVNHLVTRLCSDEIKSTMRQKIKVLQQIVKNQEEKQQLRIKKEERIEHLQEVKTRLHIEISEITQAIEHLFQLANVKEEEAYRRKAILLDDYNRLVEEQNHFWVQMKMMYSDDQHLHRLVEQLLSEQSDPTKELQLVQEKNEACLNEYESAREKLLYVKNEISTLEEDGSYDELVQGFTQLKEELKTLAKKWATLSVSMVMIRELKRLYEKEKQPDVLHSAQLFLSKMTNGEYPRLFAPLGEERFILERKDGIRFDPSEVSRGTCEVLYLSLRLALAMKFAQSDSLPLFMDETIVNIDKQRRDLIVGVLDQFSKNRQVIFLTCHRHIADSIIGNRIFLQK</sequence>
<dbReference type="SUPFAM" id="SSF52540">
    <property type="entry name" value="P-loop containing nucleoside triphosphate hydrolases"/>
    <property type="match status" value="2"/>
</dbReference>
<dbReference type="STRING" id="649639.Bcell_1458"/>
<evidence type="ECO:0000256" key="1">
    <source>
        <dbReference type="SAM" id="Coils"/>
    </source>
</evidence>
<name>E6TUG5_EVAC2</name>
<dbReference type="PANTHER" id="PTHR41259">
    <property type="entry name" value="DOUBLE-STRAND BREAK REPAIR RAD50 ATPASE, PUTATIVE-RELATED"/>
    <property type="match status" value="1"/>
</dbReference>
<reference evidence="4 5" key="1">
    <citation type="submission" date="2010-12" db="EMBL/GenBank/DDBJ databases">
        <title>Complete sequence of Bacillus cellulosilyticus DSM 2522.</title>
        <authorList>
            <consortium name="US DOE Joint Genome Institute"/>
            <person name="Lucas S."/>
            <person name="Copeland A."/>
            <person name="Lapidus A."/>
            <person name="Cheng J.-F."/>
            <person name="Bruce D."/>
            <person name="Goodwin L."/>
            <person name="Pitluck S."/>
            <person name="Chertkov O."/>
            <person name="Detter J.C."/>
            <person name="Han C."/>
            <person name="Tapia R."/>
            <person name="Land M."/>
            <person name="Hauser L."/>
            <person name="Jeffries C."/>
            <person name="Kyrpides N."/>
            <person name="Ivanova N."/>
            <person name="Mikhailova N."/>
            <person name="Brumm P."/>
            <person name="Mead D."/>
            <person name="Woyke T."/>
        </authorList>
    </citation>
    <scope>NUCLEOTIDE SEQUENCE [LARGE SCALE GENOMIC DNA]</scope>
    <source>
        <strain evidence="5">ATCC 21833 / DSM 2522 / FERM P-1141 / JCM 9156 / N-4</strain>
    </source>
</reference>
<keyword evidence="5" id="KW-1185">Reference proteome</keyword>
<evidence type="ECO:0000259" key="3">
    <source>
        <dbReference type="Pfam" id="PF13514"/>
    </source>
</evidence>
<dbReference type="Gene3D" id="3.40.50.300">
    <property type="entry name" value="P-loop containing nucleotide triphosphate hydrolases"/>
    <property type="match status" value="2"/>
</dbReference>
<feature type="coiled-coil region" evidence="1">
    <location>
        <begin position="515"/>
        <end position="542"/>
    </location>
</feature>
<keyword evidence="2" id="KW-0812">Transmembrane</keyword>
<dbReference type="OrthoDB" id="9764467at2"/>
<organism evidence="4 5">
    <name type="scientific">Evansella cellulosilytica (strain ATCC 21833 / DSM 2522 / FERM P-1141 / JCM 9156 / N-4)</name>
    <name type="common">Bacillus cellulosilyticus</name>
    <dbReference type="NCBI Taxonomy" id="649639"/>
    <lineage>
        <taxon>Bacteria</taxon>
        <taxon>Bacillati</taxon>
        <taxon>Bacillota</taxon>
        <taxon>Bacilli</taxon>
        <taxon>Bacillales</taxon>
        <taxon>Bacillaceae</taxon>
        <taxon>Evansella</taxon>
    </lineage>
</organism>
<feature type="transmembrane region" description="Helical" evidence="2">
    <location>
        <begin position="472"/>
        <end position="490"/>
    </location>
</feature>
<evidence type="ECO:0000256" key="2">
    <source>
        <dbReference type="SAM" id="Phobius"/>
    </source>
</evidence>
<dbReference type="Pfam" id="PF13514">
    <property type="entry name" value="AAA_27"/>
    <property type="match status" value="1"/>
</dbReference>
<keyword evidence="2" id="KW-1133">Transmembrane helix</keyword>
<dbReference type="PANTHER" id="PTHR41259:SF1">
    <property type="entry name" value="DOUBLE-STRAND BREAK REPAIR RAD50 ATPASE, PUTATIVE-RELATED"/>
    <property type="match status" value="1"/>
</dbReference>
<dbReference type="EMBL" id="CP002394">
    <property type="protein sequence ID" value="ADU29721.1"/>
    <property type="molecule type" value="Genomic_DNA"/>
</dbReference>
<dbReference type="InterPro" id="IPR027417">
    <property type="entry name" value="P-loop_NTPase"/>
</dbReference>
<dbReference type="Proteomes" id="UP000001401">
    <property type="component" value="Chromosome"/>
</dbReference>
<feature type="coiled-coil region" evidence="1">
    <location>
        <begin position="791"/>
        <end position="848"/>
    </location>
</feature>